<evidence type="ECO:0000313" key="5">
    <source>
        <dbReference type="Proteomes" id="UP001299596"/>
    </source>
</evidence>
<dbReference type="GO" id="GO:0004497">
    <property type="term" value="F:monooxygenase activity"/>
    <property type="evidence" value="ECO:0007669"/>
    <property type="project" value="UniProtKB-KW"/>
</dbReference>
<evidence type="ECO:0000313" key="4">
    <source>
        <dbReference type="EMBL" id="MEB3023144.1"/>
    </source>
</evidence>
<dbReference type="Pfam" id="PF01494">
    <property type="entry name" value="FAD_binding_3"/>
    <property type="match status" value="1"/>
</dbReference>
<dbReference type="RefSeq" id="WP_225404254.1">
    <property type="nucleotide sequence ID" value="NZ_JAYJJR010000014.1"/>
</dbReference>
<protein>
    <submittedName>
        <fullName evidence="4">FAD-dependent monooxygenase</fullName>
    </submittedName>
</protein>
<dbReference type="InterPro" id="IPR002938">
    <property type="entry name" value="FAD-bd"/>
</dbReference>
<reference evidence="4 5" key="1">
    <citation type="submission" date="2023-12" db="EMBL/GenBank/DDBJ databases">
        <title>Description of new species of Mycobacterium terrae complex isolated from sewage at the Sao Paulo Zoological Park Foundation in Brazil.</title>
        <authorList>
            <person name="Romagnoli C.L."/>
            <person name="Conceicao E.C."/>
            <person name="Machado E."/>
            <person name="Barreto L.B.P.F."/>
            <person name="Sharma A."/>
            <person name="Silva N.M."/>
            <person name="Marques L.E."/>
            <person name="Juliana M.A."/>
            <person name="Lourenco M.C.S."/>
            <person name="Digiampietri L.A."/>
            <person name="Suffys P.N."/>
            <person name="Viana-Niero C."/>
        </authorList>
    </citation>
    <scope>NUCLEOTIDE SEQUENCE [LARGE SCALE GENOMIC DNA]</scope>
    <source>
        <strain evidence="4 5">MYC098</strain>
    </source>
</reference>
<dbReference type="PRINTS" id="PR00420">
    <property type="entry name" value="RNGMNOXGNASE"/>
</dbReference>
<comment type="caution">
    <text evidence="4">The sequence shown here is derived from an EMBL/GenBank/DDBJ whole genome shotgun (WGS) entry which is preliminary data.</text>
</comment>
<keyword evidence="4" id="KW-0503">Monooxygenase</keyword>
<name>A0ABU5XMC8_9MYCO</name>
<dbReference type="Gene3D" id="3.30.9.20">
    <property type="match status" value="1"/>
</dbReference>
<keyword evidence="1" id="KW-0560">Oxidoreductase</keyword>
<dbReference type="InterPro" id="IPR036188">
    <property type="entry name" value="FAD/NAD-bd_sf"/>
</dbReference>
<dbReference type="SUPFAM" id="SSF51905">
    <property type="entry name" value="FAD/NAD(P)-binding domain"/>
    <property type="match status" value="1"/>
</dbReference>
<dbReference type="EMBL" id="JAYJJR010000014">
    <property type="protein sequence ID" value="MEB3023144.1"/>
    <property type="molecule type" value="Genomic_DNA"/>
</dbReference>
<dbReference type="PANTHER" id="PTHR43476:SF4">
    <property type="entry name" value="BLR0106 PROTEIN"/>
    <property type="match status" value="1"/>
</dbReference>
<dbReference type="PANTHER" id="PTHR43476">
    <property type="entry name" value="3-(3-HYDROXY-PHENYL)PROPIONATE/3-HYDROXYCINNAMIC ACID HYDROXYLASE"/>
    <property type="match status" value="1"/>
</dbReference>
<keyword evidence="5" id="KW-1185">Reference proteome</keyword>
<feature type="domain" description="FAD-binding" evidence="3">
    <location>
        <begin position="132"/>
        <end position="339"/>
    </location>
</feature>
<dbReference type="Gene3D" id="3.50.50.60">
    <property type="entry name" value="FAD/NAD(P)-binding domain"/>
    <property type="match status" value="1"/>
</dbReference>
<dbReference type="Proteomes" id="UP001299596">
    <property type="component" value="Unassembled WGS sequence"/>
</dbReference>
<evidence type="ECO:0000256" key="2">
    <source>
        <dbReference type="ARBA" id="ARBA00023027"/>
    </source>
</evidence>
<evidence type="ECO:0000256" key="1">
    <source>
        <dbReference type="ARBA" id="ARBA00023002"/>
    </source>
</evidence>
<sequence length="535" mass="57152">MTSTLGSQAVRRVAVLGGGPAGLYTARLLKLARPGWEISLYEQFDPTDTFGFGVGLSLSTQRNLAQSDPDTLAAIVGAAHRGHGSRMYTHRGMIRLDGQETLAIARSTLLQILCDHAESIGVRMHIGAPRHHHDVDADIIVAADGGGSATRRALADELGVTITEGRQRYLWCGTDFALSDALFAPVATEFGTFTCHAYPYAADRSTFLVETDEATWQAAGLETASATVEADQSDHTAIAYLEAIFTEQLGGHRLLGNRSRWNRFRTVRCQSWYTGNVVMVGDAAHTAHYSIGSGTKLAMEDAIALCEALTAMTSAAPADLTDAFARYQATRTPTVNRLQQLADRSQLWWESYPRRLDFSPEKLAMSFVSRAGNVPLEAFTKTAPDIVAPALTEYGAGMPPDGTSVVDWVVAQPLTHSGRVFPSRVVNPSELAGPAGAVMTLHTDISDTWGADADRFVADCAALLHGGATGVRLTGSPERDAILARLDLAERLRLELTATDALIVVDGPPALLADLASGLVSARTDLISVQSGPGR</sequence>
<evidence type="ECO:0000259" key="3">
    <source>
        <dbReference type="Pfam" id="PF01494"/>
    </source>
</evidence>
<proteinExistence type="predicted"/>
<dbReference type="InterPro" id="IPR050631">
    <property type="entry name" value="PheA/TfdB_FAD_monoxygenase"/>
</dbReference>
<organism evidence="4 5">
    <name type="scientific">[Mycobacterium] crassicus</name>
    <dbReference type="NCBI Taxonomy" id="2872309"/>
    <lineage>
        <taxon>Bacteria</taxon>
        <taxon>Bacillati</taxon>
        <taxon>Actinomycetota</taxon>
        <taxon>Actinomycetes</taxon>
        <taxon>Mycobacteriales</taxon>
        <taxon>Mycobacteriaceae</taxon>
        <taxon>Mycolicibacter</taxon>
    </lineage>
</organism>
<accession>A0ABU5XMC8</accession>
<gene>
    <name evidence="4" type="ORF">K6T79_19045</name>
</gene>
<keyword evidence="2" id="KW-0520">NAD</keyword>